<sequence>MGDNSFGYYKQGKIYLNYDKLLEDNACYEAVDTVLHESRHAFQDHSISNNLEQKVSSISHDDLNKWKINLNGGYLRQGLDYFMQPTERDAFSYALSETEKVYSQLESIYGKNSGYKKYKKISDRKLKMTNYMLRLGYGKNYLQTVEDKVYKKYVLMQEVAKEFPEKQIRYLNDPVEDFVHKTHRKEVVFNDFKEYLPQYLKEKGFKDLEKYINQEELKGSYKNYYREIKIHETILPPPLSRERKLIETLEQAHEKLTHLRKQIDPLGGTEINQRLNEKLQDFNKKVQAEF</sequence>
<name>A0A4R3L5Y2_9BACL</name>
<dbReference type="Proteomes" id="UP000294937">
    <property type="component" value="Unassembled WGS sequence"/>
</dbReference>
<organism evidence="1 2">
    <name type="scientific">Hazenella coriacea</name>
    <dbReference type="NCBI Taxonomy" id="1179467"/>
    <lineage>
        <taxon>Bacteria</taxon>
        <taxon>Bacillati</taxon>
        <taxon>Bacillota</taxon>
        <taxon>Bacilli</taxon>
        <taxon>Bacillales</taxon>
        <taxon>Thermoactinomycetaceae</taxon>
        <taxon>Hazenella</taxon>
    </lineage>
</organism>
<dbReference type="OrthoDB" id="3035472at2"/>
<reference evidence="1 2" key="1">
    <citation type="submission" date="2019-03" db="EMBL/GenBank/DDBJ databases">
        <title>Genomic Encyclopedia of Type Strains, Phase IV (KMG-IV): sequencing the most valuable type-strain genomes for metagenomic binning, comparative biology and taxonomic classification.</title>
        <authorList>
            <person name="Goeker M."/>
        </authorList>
    </citation>
    <scope>NUCLEOTIDE SEQUENCE [LARGE SCALE GENOMIC DNA]</scope>
    <source>
        <strain evidence="1 2">DSM 45707</strain>
    </source>
</reference>
<evidence type="ECO:0000313" key="1">
    <source>
        <dbReference type="EMBL" id="TCS94812.1"/>
    </source>
</evidence>
<accession>A0A4R3L5Y2</accession>
<dbReference type="EMBL" id="SMAG01000003">
    <property type="protein sequence ID" value="TCS94812.1"/>
    <property type="molecule type" value="Genomic_DNA"/>
</dbReference>
<keyword evidence="2" id="KW-1185">Reference proteome</keyword>
<dbReference type="AlphaFoldDB" id="A0A4R3L5Y2"/>
<proteinExistence type="predicted"/>
<gene>
    <name evidence="1" type="ORF">EDD58_103234</name>
</gene>
<evidence type="ECO:0000313" key="2">
    <source>
        <dbReference type="Proteomes" id="UP000294937"/>
    </source>
</evidence>
<comment type="caution">
    <text evidence="1">The sequence shown here is derived from an EMBL/GenBank/DDBJ whole genome shotgun (WGS) entry which is preliminary data.</text>
</comment>
<dbReference type="RefSeq" id="WP_131924195.1">
    <property type="nucleotide sequence ID" value="NZ_SMAG01000003.1"/>
</dbReference>
<protein>
    <submittedName>
        <fullName evidence="1">Uncharacterized protein</fullName>
    </submittedName>
</protein>